<gene>
    <name evidence="2" type="ORF">LSTR_LSTR013172</name>
</gene>
<dbReference type="InParanoid" id="A0A482WRT9"/>
<feature type="region of interest" description="Disordered" evidence="1">
    <location>
        <begin position="31"/>
        <end position="50"/>
    </location>
</feature>
<sequence>MATGFQNTGYHVIKENGETIRKWRSRRYDKAPGVPARGSYHEEVPSRSSGGAVCSLLKRGTGLHGAGVHEARQLARVPAQRRRQTFTIW</sequence>
<dbReference type="AlphaFoldDB" id="A0A482WRT9"/>
<dbReference type="Proteomes" id="UP000291343">
    <property type="component" value="Unassembled WGS sequence"/>
</dbReference>
<organism evidence="2 3">
    <name type="scientific">Laodelphax striatellus</name>
    <name type="common">Small brown planthopper</name>
    <name type="synonym">Delphax striatella</name>
    <dbReference type="NCBI Taxonomy" id="195883"/>
    <lineage>
        <taxon>Eukaryota</taxon>
        <taxon>Metazoa</taxon>
        <taxon>Ecdysozoa</taxon>
        <taxon>Arthropoda</taxon>
        <taxon>Hexapoda</taxon>
        <taxon>Insecta</taxon>
        <taxon>Pterygota</taxon>
        <taxon>Neoptera</taxon>
        <taxon>Paraneoptera</taxon>
        <taxon>Hemiptera</taxon>
        <taxon>Auchenorrhyncha</taxon>
        <taxon>Fulgoroidea</taxon>
        <taxon>Delphacidae</taxon>
        <taxon>Criomorphinae</taxon>
        <taxon>Laodelphax</taxon>
    </lineage>
</organism>
<protein>
    <submittedName>
        <fullName evidence="2">Uncharacterized protein</fullName>
    </submittedName>
</protein>
<proteinExistence type="predicted"/>
<accession>A0A482WRT9</accession>
<dbReference type="EMBL" id="QKKF02027359">
    <property type="protein sequence ID" value="RZF35891.1"/>
    <property type="molecule type" value="Genomic_DNA"/>
</dbReference>
<comment type="caution">
    <text evidence="2">The sequence shown here is derived from an EMBL/GenBank/DDBJ whole genome shotgun (WGS) entry which is preliminary data.</text>
</comment>
<evidence type="ECO:0000256" key="1">
    <source>
        <dbReference type="SAM" id="MobiDB-lite"/>
    </source>
</evidence>
<evidence type="ECO:0000313" key="3">
    <source>
        <dbReference type="Proteomes" id="UP000291343"/>
    </source>
</evidence>
<reference evidence="2 3" key="1">
    <citation type="journal article" date="2017" name="Gigascience">
        <title>Genome sequence of the small brown planthopper, Laodelphax striatellus.</title>
        <authorList>
            <person name="Zhu J."/>
            <person name="Jiang F."/>
            <person name="Wang X."/>
            <person name="Yang P."/>
            <person name="Bao Y."/>
            <person name="Zhao W."/>
            <person name="Wang W."/>
            <person name="Lu H."/>
            <person name="Wang Q."/>
            <person name="Cui N."/>
            <person name="Li J."/>
            <person name="Chen X."/>
            <person name="Luo L."/>
            <person name="Yu J."/>
            <person name="Kang L."/>
            <person name="Cui F."/>
        </authorList>
    </citation>
    <scope>NUCLEOTIDE SEQUENCE [LARGE SCALE GENOMIC DNA]</scope>
    <source>
        <strain evidence="2">Lst14</strain>
    </source>
</reference>
<name>A0A482WRT9_LAOST</name>
<keyword evidence="3" id="KW-1185">Reference proteome</keyword>
<evidence type="ECO:0000313" key="2">
    <source>
        <dbReference type="EMBL" id="RZF35891.1"/>
    </source>
</evidence>